<dbReference type="EMBL" id="LLXL01000952">
    <property type="protein sequence ID" value="PKK67503.1"/>
    <property type="molecule type" value="Genomic_DNA"/>
</dbReference>
<comment type="caution">
    <text evidence="2">The sequence shown here is derived from an EMBL/GenBank/DDBJ whole genome shotgun (WGS) entry which is preliminary data.</text>
</comment>
<reference evidence="2 3" key="1">
    <citation type="submission" date="2016-04" db="EMBL/GenBank/DDBJ databases">
        <title>Genome analyses suggest a sexual origin of heterokaryosis in a supposedly ancient asexual fungus.</title>
        <authorList>
            <person name="Ropars J."/>
            <person name="Sedzielewska K."/>
            <person name="Noel J."/>
            <person name="Charron P."/>
            <person name="Farinelli L."/>
            <person name="Marton T."/>
            <person name="Kruger M."/>
            <person name="Pelin A."/>
            <person name="Brachmann A."/>
            <person name="Corradi N."/>
        </authorList>
    </citation>
    <scope>NUCLEOTIDE SEQUENCE [LARGE SCALE GENOMIC DNA]</scope>
    <source>
        <strain evidence="2 3">C2</strain>
    </source>
</reference>
<keyword evidence="1" id="KW-1133">Transmembrane helix</keyword>
<keyword evidence="1" id="KW-0812">Transmembrane</keyword>
<protein>
    <submittedName>
        <fullName evidence="2">Uncharacterized protein</fullName>
    </submittedName>
</protein>
<reference evidence="2 3" key="2">
    <citation type="submission" date="2017-10" db="EMBL/GenBank/DDBJ databases">
        <title>Extensive intraspecific genome diversity in a model arbuscular mycorrhizal fungus.</title>
        <authorList>
            <person name="Chen E.C.H."/>
            <person name="Morin E."/>
            <person name="Baudet D."/>
            <person name="Noel J."/>
            <person name="Ndikumana S."/>
            <person name="Charron P."/>
            <person name="St-Onge C."/>
            <person name="Giorgi J."/>
            <person name="Grigoriev I.V."/>
            <person name="Roux C."/>
            <person name="Martin F.M."/>
            <person name="Corradi N."/>
        </authorList>
    </citation>
    <scope>NUCLEOTIDE SEQUENCE [LARGE SCALE GENOMIC DNA]</scope>
    <source>
        <strain evidence="2 3">C2</strain>
    </source>
</reference>
<dbReference type="VEuPathDB" id="FungiDB:FUN_015429"/>
<name>A0A2N1N0Q7_9GLOM</name>
<dbReference type="AlphaFoldDB" id="A0A2N1N0Q7"/>
<dbReference type="Proteomes" id="UP000233469">
    <property type="component" value="Unassembled WGS sequence"/>
</dbReference>
<proteinExistence type="predicted"/>
<evidence type="ECO:0000313" key="3">
    <source>
        <dbReference type="Proteomes" id="UP000233469"/>
    </source>
</evidence>
<dbReference type="VEuPathDB" id="FungiDB:RhiirA1_536706"/>
<accession>A0A2N1N0Q7</accession>
<dbReference type="VEuPathDB" id="FungiDB:RhiirFUN_011232"/>
<evidence type="ECO:0000313" key="2">
    <source>
        <dbReference type="EMBL" id="PKK67503.1"/>
    </source>
</evidence>
<organism evidence="2 3">
    <name type="scientific">Rhizophagus irregularis</name>
    <dbReference type="NCBI Taxonomy" id="588596"/>
    <lineage>
        <taxon>Eukaryota</taxon>
        <taxon>Fungi</taxon>
        <taxon>Fungi incertae sedis</taxon>
        <taxon>Mucoromycota</taxon>
        <taxon>Glomeromycotina</taxon>
        <taxon>Glomeromycetes</taxon>
        <taxon>Glomerales</taxon>
        <taxon>Glomeraceae</taxon>
        <taxon>Rhizophagus</taxon>
    </lineage>
</organism>
<keyword evidence="1" id="KW-0472">Membrane</keyword>
<feature type="transmembrane region" description="Helical" evidence="1">
    <location>
        <begin position="53"/>
        <end position="74"/>
    </location>
</feature>
<gene>
    <name evidence="2" type="ORF">RhiirC2_852106</name>
</gene>
<sequence>MKYSWNTGFDESGCYDCEYAGFDKAGQNRYRKTTKQTKHNFLKFSTNMKLQSFYLPIAIFICVCIAFVSVTDAYTASITRDMIAGTRCRLWVTDQNNNQIAGDYHYHECDQHTQLNITFTNTPNYWIHAEVQGSTRQKKDRGNFNGDICYHIHGDVFSWWFDPNCH</sequence>
<evidence type="ECO:0000256" key="1">
    <source>
        <dbReference type="SAM" id="Phobius"/>
    </source>
</evidence>